<comment type="caution">
    <text evidence="2">The sequence shown here is derived from an EMBL/GenBank/DDBJ whole genome shotgun (WGS) entry which is preliminary data.</text>
</comment>
<dbReference type="PROSITE" id="PS50002">
    <property type="entry name" value="SH3"/>
    <property type="match status" value="1"/>
</dbReference>
<evidence type="ECO:0000313" key="2">
    <source>
        <dbReference type="EMBL" id="KAF6210125.1"/>
    </source>
</evidence>
<dbReference type="InterPro" id="IPR047271">
    <property type="entry name" value="Ephexin-like"/>
</dbReference>
<dbReference type="SUPFAM" id="SSF48065">
    <property type="entry name" value="DBL homology domain (DH-domain)"/>
    <property type="match status" value="1"/>
</dbReference>
<dbReference type="InterPro" id="IPR001452">
    <property type="entry name" value="SH3_domain"/>
</dbReference>
<feature type="compositionally biased region" description="Acidic residues" evidence="1">
    <location>
        <begin position="104"/>
        <end position="115"/>
    </location>
</feature>
<dbReference type="SUPFAM" id="SSF50729">
    <property type="entry name" value="PH domain-like"/>
    <property type="match status" value="1"/>
</dbReference>
<dbReference type="CDD" id="cd11793">
    <property type="entry name" value="SH3_ephexin1_like"/>
    <property type="match status" value="1"/>
</dbReference>
<feature type="compositionally biased region" description="Pro residues" evidence="1">
    <location>
        <begin position="291"/>
        <end position="301"/>
    </location>
</feature>
<dbReference type="PANTHER" id="PTHR12845">
    <property type="entry name" value="GUANINE NUCLEOTIDE EXCHANGE FACTOR"/>
    <property type="match status" value="1"/>
</dbReference>
<dbReference type="EMBL" id="WIXP02000006">
    <property type="protein sequence ID" value="KAF6210125.1"/>
    <property type="molecule type" value="Genomic_DNA"/>
</dbReference>
<dbReference type="GO" id="GO:0005085">
    <property type="term" value="F:guanyl-nucleotide exchange factor activity"/>
    <property type="evidence" value="ECO:0007669"/>
    <property type="project" value="InterPro"/>
</dbReference>
<dbReference type="InterPro" id="IPR036028">
    <property type="entry name" value="SH3-like_dom_sf"/>
</dbReference>
<dbReference type="InterPro" id="IPR011993">
    <property type="entry name" value="PH-like_dom_sf"/>
</dbReference>
<dbReference type="CDD" id="cd00160">
    <property type="entry name" value="RhoGEF"/>
    <property type="match status" value="1"/>
</dbReference>
<gene>
    <name evidence="2" type="ORF">GE061_015881</name>
</gene>
<dbReference type="SUPFAM" id="SSF50044">
    <property type="entry name" value="SH3-domain"/>
    <property type="match status" value="1"/>
</dbReference>
<feature type="region of interest" description="Disordered" evidence="1">
    <location>
        <begin position="365"/>
        <end position="390"/>
    </location>
</feature>
<sequence>MTDKASAMDDDIPKSHGRHLQRHLCVAISSPSKVYILGSDSDVKRPSYSELPLGPRSTRGLVSLRDVIYSGENYEDQEVTIHLRSEGEPVEDVYEAPYDESAILDDFDDSSDSDGEGGGRSGGFDLIHNHKTASSSPPQSGGSGRESEGIYGFMMSAGKKVKKTSWSISQRLRRRMSKISISVTNGATDPVTEAVECGNQKRWPSFKKKAKGSTSKFYLSAAPSPPPDATPGAIAAPAVPAPPLSTASLPLVLPPFKDAKRPSLDLPSSSPPLTSASLPPALPPVRDLPRRPSPPLLPPPSSAKSSPPSSIDMRRMSAALPAAPRPTSPPPPPPPLVNGESKSASKSVNDPTLYLESGLFGQAHAQNGSLHNNETNSNHSGSSGRSQTNSQWYSDVGLYENTSENDSGHSSQLDLQFADEPLYQFYAARVAELEQSENNSDIGYEEIGPNSETSATEIYSPSNLSVGSTGSGGVRPSALELVNPESIHRTLWCQVPQVINSRILESLTANQKRLQEAKFELITSEASYYKSLTVLERTFANSPAFKDENVIPKVDYKTLFGNIGPVRQCSESMLAGLEKCWQESILLDGVCDVILEIANEKFKAYKRYCSHQVAIERTLKRLKKNSVFLEKLAALEASPACHSLSLSSFLLLPMQRVTRLPLLMDAIMTKLETGSSEFLSCQAALLALNKVVHDCNEAARTTERLEEMGALSRAIVFPKHMRPLPLMSASRWLVRSGQVIQYNLDTKLTFSKKLTAPRPTKLTLFLFTDLFFITKKKSDDSFTVLTYCQRNFVQMSAEEDPLALPGTTPTRFLLSITILENHDRKTQEMMVCCNSESCRERWLQPFSRPTSEDPDQVLYETWDCPQVVASHSYPSTQPDELSLQPGDVVNVLTKMADGWFYGERLRDFEKGWFPGNHVTEVASAHVRARNLRQRHRLLALSSTIIQQRQLQT</sequence>
<organism evidence="2 3">
    <name type="scientific">Apolygus lucorum</name>
    <name type="common">Small green plant bug</name>
    <name type="synonym">Lygocoris lucorum</name>
    <dbReference type="NCBI Taxonomy" id="248454"/>
    <lineage>
        <taxon>Eukaryota</taxon>
        <taxon>Metazoa</taxon>
        <taxon>Ecdysozoa</taxon>
        <taxon>Arthropoda</taxon>
        <taxon>Hexapoda</taxon>
        <taxon>Insecta</taxon>
        <taxon>Pterygota</taxon>
        <taxon>Neoptera</taxon>
        <taxon>Paraneoptera</taxon>
        <taxon>Hemiptera</taxon>
        <taxon>Heteroptera</taxon>
        <taxon>Panheteroptera</taxon>
        <taxon>Cimicomorpha</taxon>
        <taxon>Miridae</taxon>
        <taxon>Mirini</taxon>
        <taxon>Apolygus</taxon>
    </lineage>
</organism>
<evidence type="ECO:0000256" key="1">
    <source>
        <dbReference type="SAM" id="MobiDB-lite"/>
    </source>
</evidence>
<dbReference type="SMART" id="SM00325">
    <property type="entry name" value="RhoGEF"/>
    <property type="match status" value="1"/>
</dbReference>
<evidence type="ECO:0008006" key="4">
    <source>
        <dbReference type="Google" id="ProtNLM"/>
    </source>
</evidence>
<dbReference type="PROSITE" id="PS50010">
    <property type="entry name" value="DH_2"/>
    <property type="match status" value="1"/>
</dbReference>
<feature type="region of interest" description="Disordered" evidence="1">
    <location>
        <begin position="104"/>
        <end position="148"/>
    </location>
</feature>
<accession>A0A6A4JFG9</accession>
<reference evidence="2" key="1">
    <citation type="journal article" date="2021" name="Mol. Ecol. Resour.">
        <title>Apolygus lucorum genome provides insights into omnivorousness and mesophyll feeding.</title>
        <authorList>
            <person name="Liu Y."/>
            <person name="Liu H."/>
            <person name="Wang H."/>
            <person name="Huang T."/>
            <person name="Liu B."/>
            <person name="Yang B."/>
            <person name="Yin L."/>
            <person name="Li B."/>
            <person name="Zhang Y."/>
            <person name="Zhang S."/>
            <person name="Jiang F."/>
            <person name="Zhang X."/>
            <person name="Ren Y."/>
            <person name="Wang B."/>
            <person name="Wang S."/>
            <person name="Lu Y."/>
            <person name="Wu K."/>
            <person name="Fan W."/>
            <person name="Wang G."/>
        </authorList>
    </citation>
    <scope>NUCLEOTIDE SEQUENCE</scope>
    <source>
        <strain evidence="2">12Hb</strain>
    </source>
</reference>
<feature type="compositionally biased region" description="Pro residues" evidence="1">
    <location>
        <begin position="323"/>
        <end position="336"/>
    </location>
</feature>
<dbReference type="Gene3D" id="2.30.29.30">
    <property type="entry name" value="Pleckstrin-homology domain (PH domain)/Phosphotyrosine-binding domain (PTB)"/>
    <property type="match status" value="1"/>
</dbReference>
<dbReference type="Pfam" id="PF00018">
    <property type="entry name" value="SH3_1"/>
    <property type="match status" value="1"/>
</dbReference>
<feature type="region of interest" description="Disordered" evidence="1">
    <location>
        <begin position="262"/>
        <end position="348"/>
    </location>
</feature>
<dbReference type="CDD" id="cd01221">
    <property type="entry name" value="PH_ephexin"/>
    <property type="match status" value="1"/>
</dbReference>
<dbReference type="Proteomes" id="UP000466442">
    <property type="component" value="Unassembled WGS sequence"/>
</dbReference>
<protein>
    <recommendedName>
        <fullName evidence="4">DH domain-containing protein</fullName>
    </recommendedName>
</protein>
<keyword evidence="3" id="KW-1185">Reference proteome</keyword>
<dbReference type="InterPro" id="IPR047270">
    <property type="entry name" value="PH_ephexin"/>
</dbReference>
<feature type="compositionally biased region" description="Low complexity" evidence="1">
    <location>
        <begin position="264"/>
        <end position="279"/>
    </location>
</feature>
<dbReference type="SMART" id="SM00326">
    <property type="entry name" value="SH3"/>
    <property type="match status" value="1"/>
</dbReference>
<dbReference type="Gene3D" id="1.20.900.10">
    <property type="entry name" value="Dbl homology (DH) domain"/>
    <property type="match status" value="1"/>
</dbReference>
<dbReference type="OrthoDB" id="27593at2759"/>
<dbReference type="InterPro" id="IPR000219">
    <property type="entry name" value="DH_dom"/>
</dbReference>
<dbReference type="InterPro" id="IPR035899">
    <property type="entry name" value="DBL_dom_sf"/>
</dbReference>
<dbReference type="Gene3D" id="2.30.30.40">
    <property type="entry name" value="SH3 Domains"/>
    <property type="match status" value="1"/>
</dbReference>
<dbReference type="AlphaFoldDB" id="A0A6A4JFG9"/>
<dbReference type="PANTHER" id="PTHR12845:SF5">
    <property type="entry name" value="EPHEXIN, ISOFORM D"/>
    <property type="match status" value="1"/>
</dbReference>
<evidence type="ECO:0000313" key="3">
    <source>
        <dbReference type="Proteomes" id="UP000466442"/>
    </source>
</evidence>
<name>A0A6A4JFG9_APOLU</name>
<dbReference type="Pfam" id="PF00621">
    <property type="entry name" value="RhoGEF"/>
    <property type="match status" value="1"/>
</dbReference>
<feature type="region of interest" description="Disordered" evidence="1">
    <location>
        <begin position="217"/>
        <end position="236"/>
    </location>
</feature>
<proteinExistence type="predicted"/>